<evidence type="ECO:0000256" key="2">
    <source>
        <dbReference type="ARBA" id="ARBA00005726"/>
    </source>
</evidence>
<dbReference type="PANTHER" id="PTHR12144:SF0">
    <property type="entry name" value="NEGATIVE ELONGATION FACTOR C_D"/>
    <property type="match status" value="1"/>
</dbReference>
<dbReference type="PANTHER" id="PTHR12144">
    <property type="entry name" value="NEGATIVE ELONGATION FACTOR D"/>
    <property type="match status" value="1"/>
</dbReference>
<reference evidence="7 8" key="1">
    <citation type="submission" date="2023-10" db="EMBL/GenBank/DDBJ databases">
        <authorList>
            <person name="Maclean D."/>
            <person name="Macfadyen A."/>
        </authorList>
    </citation>
    <scope>NUCLEOTIDE SEQUENCE [LARGE SCALE GENOMIC DNA]</scope>
</reference>
<comment type="subcellular location">
    <subcellularLocation>
        <location evidence="1">Nucleus</location>
    </subcellularLocation>
</comment>
<keyword evidence="6" id="KW-0539">Nucleus</keyword>
<sequence>MEGKKAEELNALEAFLREDDAVMELSILSVLRRYISDRGNPATVVELLSDNYQGFAHMASLVVQWTSQLHEDSDVHQDPSLPANVDESYFLRELAQQRFDPEKFAGIFTSGGGGPPRWLHGNNGLLADKAGRQLIYSLSQKHRNSLVLNYAIQRILQAGHEDEVANLGSSLASYFSVFHRLLTNRLKQVPQADAALLQSLAAELKETCCQRQHTHLHAQLLLTQLGRLPGGARFRRLAQELEAHAAKLHGAIAWQMHFWLLDGELDEDTREAELAIMQLLEATEPAQCKRAADGSWLPPQGSTPGATHAPWQAILRLHTLYSSPSSPPMSLIRHSQVIKRLLVSLCGSGTELGQPEARACRALLALAAAALDRRPGGALDLADVADVEGALRDAGAVVAAAMKGAKFGPTEQAQAQSAASCAMAAACMLQAIGSAMSRAQFWRSYIGPAMPHLITVLALIIPRQPQLAAKVVKVISGALKALGNHNAGISKVLIELYVAMLASGEVATVLSSAEHWAKTADPSMVRFFVYCVLSAVEPPYSAHFAASLIRLMQVGAVKRSRVNVRDGLSVQQLEDFAAACRDVKFRPPLSDKQAALLRELQPERTMLPVM</sequence>
<evidence type="ECO:0000313" key="7">
    <source>
        <dbReference type="EMBL" id="CAK0787431.1"/>
    </source>
</evidence>
<dbReference type="GO" id="GO:0034244">
    <property type="term" value="P:negative regulation of transcription elongation by RNA polymerase II"/>
    <property type="evidence" value="ECO:0007669"/>
    <property type="project" value="TreeGrafter"/>
</dbReference>
<dbReference type="InterPro" id="IPR006942">
    <property type="entry name" value="TH1"/>
</dbReference>
<evidence type="ECO:0000256" key="1">
    <source>
        <dbReference type="ARBA" id="ARBA00004123"/>
    </source>
</evidence>
<evidence type="ECO:0000256" key="4">
    <source>
        <dbReference type="ARBA" id="ARBA00023015"/>
    </source>
</evidence>
<accession>A0AAV1ILC7</accession>
<evidence type="ECO:0000256" key="3">
    <source>
        <dbReference type="ARBA" id="ARBA00022491"/>
    </source>
</evidence>
<dbReference type="GO" id="GO:0003723">
    <property type="term" value="F:RNA binding"/>
    <property type="evidence" value="ECO:0007669"/>
    <property type="project" value="TreeGrafter"/>
</dbReference>
<dbReference type="AlphaFoldDB" id="A0AAV1ILC7"/>
<dbReference type="Pfam" id="PF04858">
    <property type="entry name" value="TH1"/>
    <property type="match status" value="1"/>
</dbReference>
<keyword evidence="3" id="KW-0678">Repressor</keyword>
<proteinExistence type="inferred from homology"/>
<keyword evidence="5" id="KW-0804">Transcription</keyword>
<comment type="caution">
    <text evidence="7">The sequence shown here is derived from an EMBL/GenBank/DDBJ whole genome shotgun (WGS) entry which is preliminary data.</text>
</comment>
<evidence type="ECO:0000256" key="6">
    <source>
        <dbReference type="ARBA" id="ARBA00023242"/>
    </source>
</evidence>
<gene>
    <name evidence="7" type="ORF">CVIRNUC_010651</name>
</gene>
<dbReference type="Proteomes" id="UP001314263">
    <property type="component" value="Unassembled WGS sequence"/>
</dbReference>
<dbReference type="EMBL" id="CAUYUE010000017">
    <property type="protein sequence ID" value="CAK0787431.1"/>
    <property type="molecule type" value="Genomic_DNA"/>
</dbReference>
<dbReference type="GO" id="GO:0032021">
    <property type="term" value="C:NELF complex"/>
    <property type="evidence" value="ECO:0007669"/>
    <property type="project" value="TreeGrafter"/>
</dbReference>
<organism evidence="7 8">
    <name type="scientific">Coccomyxa viridis</name>
    <dbReference type="NCBI Taxonomy" id="1274662"/>
    <lineage>
        <taxon>Eukaryota</taxon>
        <taxon>Viridiplantae</taxon>
        <taxon>Chlorophyta</taxon>
        <taxon>core chlorophytes</taxon>
        <taxon>Trebouxiophyceae</taxon>
        <taxon>Trebouxiophyceae incertae sedis</taxon>
        <taxon>Coccomyxaceae</taxon>
        <taxon>Coccomyxa</taxon>
    </lineage>
</organism>
<name>A0AAV1ILC7_9CHLO</name>
<evidence type="ECO:0000256" key="5">
    <source>
        <dbReference type="ARBA" id="ARBA00023163"/>
    </source>
</evidence>
<keyword evidence="4" id="KW-0805">Transcription regulation</keyword>
<protein>
    <submittedName>
        <fullName evidence="7">Uncharacterized protein</fullName>
    </submittedName>
</protein>
<keyword evidence="8" id="KW-1185">Reference proteome</keyword>
<comment type="similarity">
    <text evidence="2">Belongs to the NELF-D family.</text>
</comment>
<evidence type="ECO:0000313" key="8">
    <source>
        <dbReference type="Proteomes" id="UP001314263"/>
    </source>
</evidence>